<sequence length="190" mass="21364">MTCDQVAATADFVLRLVSSQFRPSLALILCYNPQNYSSTSRAQAADRTETYRLSFVERSSNQDRLLLRLSHSLARQITLAATGSFRDEQSNHPQHSLCANSRIPPRSYSRQFNERTVMHCGMGYCPTVNRLCRRPRVRLSVVQWVNFSPRNIAPLRTTTSTDAGQVPPCTAFTLLEPNLLTRSVGGTRNT</sequence>
<evidence type="ECO:0000313" key="2">
    <source>
        <dbReference type="Proteomes" id="UP000027265"/>
    </source>
</evidence>
<keyword evidence="2" id="KW-1185">Reference proteome</keyword>
<evidence type="ECO:0000313" key="1">
    <source>
        <dbReference type="EMBL" id="KDQ52713.1"/>
    </source>
</evidence>
<organism evidence="1 2">
    <name type="scientific">Jaapia argillacea MUCL 33604</name>
    <dbReference type="NCBI Taxonomy" id="933084"/>
    <lineage>
        <taxon>Eukaryota</taxon>
        <taxon>Fungi</taxon>
        <taxon>Dikarya</taxon>
        <taxon>Basidiomycota</taxon>
        <taxon>Agaricomycotina</taxon>
        <taxon>Agaricomycetes</taxon>
        <taxon>Agaricomycetidae</taxon>
        <taxon>Jaapiales</taxon>
        <taxon>Jaapiaceae</taxon>
        <taxon>Jaapia</taxon>
    </lineage>
</organism>
<dbReference type="HOGENOM" id="CLU_1428196_0_0_1"/>
<accession>A0A067PCR6</accession>
<reference evidence="2" key="1">
    <citation type="journal article" date="2014" name="Proc. Natl. Acad. Sci. U.S.A.">
        <title>Extensive sampling of basidiomycete genomes demonstrates inadequacy of the white-rot/brown-rot paradigm for wood decay fungi.</title>
        <authorList>
            <person name="Riley R."/>
            <person name="Salamov A.A."/>
            <person name="Brown D.W."/>
            <person name="Nagy L.G."/>
            <person name="Floudas D."/>
            <person name="Held B.W."/>
            <person name="Levasseur A."/>
            <person name="Lombard V."/>
            <person name="Morin E."/>
            <person name="Otillar R."/>
            <person name="Lindquist E.A."/>
            <person name="Sun H."/>
            <person name="LaButti K.M."/>
            <person name="Schmutz J."/>
            <person name="Jabbour D."/>
            <person name="Luo H."/>
            <person name="Baker S.E."/>
            <person name="Pisabarro A.G."/>
            <person name="Walton J.D."/>
            <person name="Blanchette R.A."/>
            <person name="Henrissat B."/>
            <person name="Martin F."/>
            <person name="Cullen D."/>
            <person name="Hibbett D.S."/>
            <person name="Grigoriev I.V."/>
        </authorList>
    </citation>
    <scope>NUCLEOTIDE SEQUENCE [LARGE SCALE GENOMIC DNA]</scope>
    <source>
        <strain evidence="2">MUCL 33604</strain>
    </source>
</reference>
<dbReference type="EMBL" id="KL197738">
    <property type="protein sequence ID" value="KDQ52713.1"/>
    <property type="molecule type" value="Genomic_DNA"/>
</dbReference>
<dbReference type="AlphaFoldDB" id="A0A067PCR6"/>
<gene>
    <name evidence="1" type="ORF">JAAARDRAFT_474738</name>
</gene>
<name>A0A067PCR6_9AGAM</name>
<protein>
    <submittedName>
        <fullName evidence="1">Uncharacterized protein</fullName>
    </submittedName>
</protein>
<proteinExistence type="predicted"/>
<dbReference type="InParanoid" id="A0A067PCR6"/>
<dbReference type="Proteomes" id="UP000027265">
    <property type="component" value="Unassembled WGS sequence"/>
</dbReference>